<feature type="region of interest" description="Disordered" evidence="2">
    <location>
        <begin position="247"/>
        <end position="268"/>
    </location>
</feature>
<dbReference type="EMBL" id="JAZGQK010000003">
    <property type="protein sequence ID" value="MEE6257733.1"/>
    <property type="molecule type" value="Genomic_DNA"/>
</dbReference>
<comment type="similarity">
    <text evidence="1">Belongs to the LytR/CpsA/Psr (LCP) family.</text>
</comment>
<dbReference type="PANTHER" id="PTHR33392">
    <property type="entry name" value="POLYISOPRENYL-TEICHOIC ACID--PEPTIDOGLYCAN TEICHOIC ACID TRANSFERASE TAGU"/>
    <property type="match status" value="1"/>
</dbReference>
<feature type="region of interest" description="Disordered" evidence="2">
    <location>
        <begin position="1"/>
        <end position="51"/>
    </location>
</feature>
<dbReference type="Gene3D" id="3.40.630.190">
    <property type="entry name" value="LCP protein"/>
    <property type="match status" value="1"/>
</dbReference>
<keyword evidence="3" id="KW-1133">Transmembrane helix</keyword>
<dbReference type="InterPro" id="IPR004474">
    <property type="entry name" value="LytR_CpsA_psr"/>
</dbReference>
<comment type="caution">
    <text evidence="5">The sequence shown here is derived from an EMBL/GenBank/DDBJ whole genome shotgun (WGS) entry which is preliminary data.</text>
</comment>
<keyword evidence="6" id="KW-1185">Reference proteome</keyword>
<organism evidence="5 6">
    <name type="scientific">Plantactinospora sonchi</name>
    <dbReference type="NCBI Taxonomy" id="1544735"/>
    <lineage>
        <taxon>Bacteria</taxon>
        <taxon>Bacillati</taxon>
        <taxon>Actinomycetota</taxon>
        <taxon>Actinomycetes</taxon>
        <taxon>Micromonosporales</taxon>
        <taxon>Micromonosporaceae</taxon>
        <taxon>Plantactinospora</taxon>
    </lineage>
</organism>
<protein>
    <submittedName>
        <fullName evidence="5">LCP family protein</fullName>
    </submittedName>
</protein>
<keyword evidence="3" id="KW-0812">Transmembrane</keyword>
<reference evidence="5 6" key="1">
    <citation type="submission" date="2024-01" db="EMBL/GenBank/DDBJ databases">
        <title>Genome insights into Plantactinospora sonchi sp. nov.</title>
        <authorList>
            <person name="Wang L."/>
        </authorList>
    </citation>
    <scope>NUCLEOTIDE SEQUENCE [LARGE SCALE GENOMIC DNA]</scope>
    <source>
        <strain evidence="5 6">NEAU-QY2</strain>
    </source>
</reference>
<dbReference type="Pfam" id="PF03816">
    <property type="entry name" value="LytR_cpsA_psr"/>
    <property type="match status" value="1"/>
</dbReference>
<accession>A0ABU7RML7</accession>
<evidence type="ECO:0000256" key="2">
    <source>
        <dbReference type="SAM" id="MobiDB-lite"/>
    </source>
</evidence>
<dbReference type="PANTHER" id="PTHR33392:SF6">
    <property type="entry name" value="POLYISOPRENYL-TEICHOIC ACID--PEPTIDOGLYCAN TEICHOIC ACID TRANSFERASE TAGU"/>
    <property type="match status" value="1"/>
</dbReference>
<sequence>MKRNGEMRVSEGGKGAGRSDRRTRRSDAGRPDGVGGEGGWSSSVRPIKEGRRKKSTVPRWARVCLIFGIVLVVLSGGSLVGFEAVLARFEGAVQQEDLFGDEAAGATEVKKADIKGPLNILLVGIDPRQPDVPPLADSVMVLHVNSTLDSAYLFSLPRDLVVQIPRFEKANFNGDTTKLNAAMSYGSHNPAKRLPDAAQGFELLSMTVSKVTGIKRFDAGAIINFGGFQKIVDAMGGVTMYIDQNVSSEHKQPDGRQRTLKPGGGGYLGPQAKYKKGSRHLEGWQALDYVRQRYPENGVTDGDYGRQRHQQQFVRAMADQALSKDVVTNPLKLDKVVQAAGKSLIFSGRGHKLLDFGFALRQLRSDSIQMIKLPGGGVFQGDSYKGEAFKPIADDFFAALGDGSIDTFVMSHPELLNKVK</sequence>
<evidence type="ECO:0000313" key="5">
    <source>
        <dbReference type="EMBL" id="MEE6257733.1"/>
    </source>
</evidence>
<feature type="compositionally biased region" description="Basic and acidic residues" evidence="2">
    <location>
        <begin position="1"/>
        <end position="30"/>
    </location>
</feature>
<feature type="compositionally biased region" description="Basic and acidic residues" evidence="2">
    <location>
        <begin position="248"/>
        <end position="257"/>
    </location>
</feature>
<feature type="transmembrane region" description="Helical" evidence="3">
    <location>
        <begin position="60"/>
        <end position="82"/>
    </location>
</feature>
<dbReference type="Proteomes" id="UP001332243">
    <property type="component" value="Unassembled WGS sequence"/>
</dbReference>
<dbReference type="RefSeq" id="WP_331212849.1">
    <property type="nucleotide sequence ID" value="NZ_JAZGQK010000003.1"/>
</dbReference>
<proteinExistence type="inferred from homology"/>
<name>A0ABU7RML7_9ACTN</name>
<evidence type="ECO:0000256" key="3">
    <source>
        <dbReference type="SAM" id="Phobius"/>
    </source>
</evidence>
<gene>
    <name evidence="5" type="ORF">V1633_04410</name>
</gene>
<dbReference type="InterPro" id="IPR050922">
    <property type="entry name" value="LytR/CpsA/Psr_CW_biosynth"/>
</dbReference>
<evidence type="ECO:0000313" key="6">
    <source>
        <dbReference type="Proteomes" id="UP001332243"/>
    </source>
</evidence>
<evidence type="ECO:0000259" key="4">
    <source>
        <dbReference type="Pfam" id="PF03816"/>
    </source>
</evidence>
<evidence type="ECO:0000256" key="1">
    <source>
        <dbReference type="ARBA" id="ARBA00006068"/>
    </source>
</evidence>
<feature type="domain" description="Cell envelope-related transcriptional attenuator" evidence="4">
    <location>
        <begin position="136"/>
        <end position="321"/>
    </location>
</feature>
<keyword evidence="3" id="KW-0472">Membrane</keyword>